<organism evidence="2">
    <name type="scientific">Brachypodium distachyon</name>
    <name type="common">Purple false brome</name>
    <name type="synonym">Trachynia distachya</name>
    <dbReference type="NCBI Taxonomy" id="15368"/>
    <lineage>
        <taxon>Eukaryota</taxon>
        <taxon>Viridiplantae</taxon>
        <taxon>Streptophyta</taxon>
        <taxon>Embryophyta</taxon>
        <taxon>Tracheophyta</taxon>
        <taxon>Spermatophyta</taxon>
        <taxon>Magnoliopsida</taxon>
        <taxon>Liliopsida</taxon>
        <taxon>Poales</taxon>
        <taxon>Poaceae</taxon>
        <taxon>BOP clade</taxon>
        <taxon>Pooideae</taxon>
        <taxon>Stipodae</taxon>
        <taxon>Brachypodieae</taxon>
        <taxon>Brachypodium</taxon>
    </lineage>
</organism>
<keyword evidence="4" id="KW-1185">Reference proteome</keyword>
<reference evidence="2" key="2">
    <citation type="submission" date="2017-06" db="EMBL/GenBank/DDBJ databases">
        <title>WGS assembly of Brachypodium distachyon.</title>
        <authorList>
            <consortium name="The International Brachypodium Initiative"/>
            <person name="Lucas S."/>
            <person name="Harmon-Smith M."/>
            <person name="Lail K."/>
            <person name="Tice H."/>
            <person name="Grimwood J."/>
            <person name="Bruce D."/>
            <person name="Barry K."/>
            <person name="Shu S."/>
            <person name="Lindquist E."/>
            <person name="Wang M."/>
            <person name="Pitluck S."/>
            <person name="Vogel J.P."/>
            <person name="Garvin D.F."/>
            <person name="Mockler T.C."/>
            <person name="Schmutz J."/>
            <person name="Rokhsar D."/>
            <person name="Bevan M.W."/>
        </authorList>
    </citation>
    <scope>NUCLEOTIDE SEQUENCE</scope>
    <source>
        <strain evidence="2">Bd21</strain>
    </source>
</reference>
<sequence length="181" mass="19314">MPARAPPVLLCSARACNSPPAPPRSLRRPRLLLAQAEPLHDPSLLACCCCSLSPSRLCAAAALYLPLGCCCCCASSPSLFSPVVVLPLLSALSVLPLPSLFGLLVLLCVGVAVAVCRGDRRPGAGRVAAHDYVRGAMNNDYVAYVYKYFAYDTYIAHVCDTLYHVATPQRVQEVPAEQVSR</sequence>
<accession>A0A0Q3NPR9</accession>
<keyword evidence="1" id="KW-0812">Transmembrane</keyword>
<feature type="transmembrane region" description="Helical" evidence="1">
    <location>
        <begin position="95"/>
        <end position="116"/>
    </location>
</feature>
<evidence type="ECO:0000313" key="4">
    <source>
        <dbReference type="Proteomes" id="UP000008810"/>
    </source>
</evidence>
<gene>
    <name evidence="2" type="ORF">BRADI_1g48982v3</name>
</gene>
<dbReference type="AlphaFoldDB" id="A0A0Q3NPR9"/>
<dbReference type="EMBL" id="CM000880">
    <property type="protein sequence ID" value="KQK19550.1"/>
    <property type="molecule type" value="Genomic_DNA"/>
</dbReference>
<reference evidence="2 3" key="1">
    <citation type="journal article" date="2010" name="Nature">
        <title>Genome sequencing and analysis of the model grass Brachypodium distachyon.</title>
        <authorList>
            <consortium name="International Brachypodium Initiative"/>
        </authorList>
    </citation>
    <scope>NUCLEOTIDE SEQUENCE [LARGE SCALE GENOMIC DNA]</scope>
    <source>
        <strain evidence="2 3">Bd21</strain>
    </source>
</reference>
<proteinExistence type="predicted"/>
<evidence type="ECO:0000256" key="1">
    <source>
        <dbReference type="SAM" id="Phobius"/>
    </source>
</evidence>
<reference evidence="3" key="3">
    <citation type="submission" date="2018-08" db="UniProtKB">
        <authorList>
            <consortium name="EnsemblPlants"/>
        </authorList>
    </citation>
    <scope>IDENTIFICATION</scope>
    <source>
        <strain evidence="3">cv. Bd21</strain>
    </source>
</reference>
<dbReference type="Gramene" id="KQK19550">
    <property type="protein sequence ID" value="KQK19550"/>
    <property type="gene ID" value="BRADI_1g48982v3"/>
</dbReference>
<evidence type="ECO:0000313" key="2">
    <source>
        <dbReference type="EMBL" id="KQK19550.1"/>
    </source>
</evidence>
<name>A0A0Q3NPR9_BRADI</name>
<keyword evidence="1" id="KW-0472">Membrane</keyword>
<dbReference type="EnsemblPlants" id="KQK19550">
    <property type="protein sequence ID" value="KQK19550"/>
    <property type="gene ID" value="BRADI_1g48982v3"/>
</dbReference>
<protein>
    <submittedName>
        <fullName evidence="2 3">Uncharacterized protein</fullName>
    </submittedName>
</protein>
<evidence type="ECO:0000313" key="3">
    <source>
        <dbReference type="EnsemblPlants" id="KQK19550"/>
    </source>
</evidence>
<dbReference type="Proteomes" id="UP000008810">
    <property type="component" value="Chromosome 1"/>
</dbReference>
<dbReference type="ExpressionAtlas" id="A0A0Q3NPR9">
    <property type="expression patterns" value="baseline"/>
</dbReference>
<keyword evidence="1" id="KW-1133">Transmembrane helix</keyword>